<proteinExistence type="predicted"/>
<organism evidence="2 3">
    <name type="scientific">Diploscapter pachys</name>
    <dbReference type="NCBI Taxonomy" id="2018661"/>
    <lineage>
        <taxon>Eukaryota</taxon>
        <taxon>Metazoa</taxon>
        <taxon>Ecdysozoa</taxon>
        <taxon>Nematoda</taxon>
        <taxon>Chromadorea</taxon>
        <taxon>Rhabditida</taxon>
        <taxon>Rhabditina</taxon>
        <taxon>Rhabditomorpha</taxon>
        <taxon>Rhabditoidea</taxon>
        <taxon>Rhabditidae</taxon>
        <taxon>Diploscapter</taxon>
    </lineage>
</organism>
<feature type="region of interest" description="Disordered" evidence="1">
    <location>
        <begin position="81"/>
        <end position="103"/>
    </location>
</feature>
<dbReference type="EMBL" id="LIAE01007173">
    <property type="protein sequence ID" value="PAV81435.1"/>
    <property type="molecule type" value="Genomic_DNA"/>
</dbReference>
<evidence type="ECO:0000256" key="1">
    <source>
        <dbReference type="SAM" id="MobiDB-lite"/>
    </source>
</evidence>
<accession>A0A2A2L5S0</accession>
<sequence>MVVAGNSMRGPALVLFVLCFTISFDSLPCLPTLLRLVHVERAALHVRWLHGRESRNTLCPGSQKLIALSLKFTSNILLDTPSNPSGMPQSLYAKDLSKSSPSTESKLCVDIFRKQTGLENFGEKSNFIQRAK</sequence>
<keyword evidence="3" id="KW-1185">Reference proteome</keyword>
<comment type="caution">
    <text evidence="2">The sequence shown here is derived from an EMBL/GenBank/DDBJ whole genome shotgun (WGS) entry which is preliminary data.</text>
</comment>
<gene>
    <name evidence="2" type="ORF">WR25_13212</name>
</gene>
<dbReference type="AlphaFoldDB" id="A0A2A2L5S0"/>
<name>A0A2A2L5S0_9BILA</name>
<protein>
    <submittedName>
        <fullName evidence="2">Uncharacterized protein</fullName>
    </submittedName>
</protein>
<reference evidence="2 3" key="1">
    <citation type="journal article" date="2017" name="Curr. Biol.">
        <title>Genome architecture and evolution of a unichromosomal asexual nematode.</title>
        <authorList>
            <person name="Fradin H."/>
            <person name="Zegar C."/>
            <person name="Gutwein M."/>
            <person name="Lucas J."/>
            <person name="Kovtun M."/>
            <person name="Corcoran D."/>
            <person name="Baugh L.R."/>
            <person name="Kiontke K."/>
            <person name="Gunsalus K."/>
            <person name="Fitch D.H."/>
            <person name="Piano F."/>
        </authorList>
    </citation>
    <scope>NUCLEOTIDE SEQUENCE [LARGE SCALE GENOMIC DNA]</scope>
    <source>
        <strain evidence="2">PF1309</strain>
    </source>
</reference>
<dbReference type="Proteomes" id="UP000218231">
    <property type="component" value="Unassembled WGS sequence"/>
</dbReference>
<evidence type="ECO:0000313" key="2">
    <source>
        <dbReference type="EMBL" id="PAV81435.1"/>
    </source>
</evidence>
<evidence type="ECO:0000313" key="3">
    <source>
        <dbReference type="Proteomes" id="UP000218231"/>
    </source>
</evidence>